<dbReference type="KEGG" id="bcai:K788_0005368"/>
<dbReference type="Proteomes" id="UP000019146">
    <property type="component" value="Chromosome 2"/>
</dbReference>
<protein>
    <submittedName>
        <fullName evidence="1">Uncharacterized protein</fullName>
    </submittedName>
</protein>
<proteinExistence type="predicted"/>
<sequence length="37" mass="4104">MSARTMNRGVCCKHCRRCSAKVRDCRIGRGMGPVSYG</sequence>
<gene>
    <name evidence="1" type="ORF">K788_0005368</name>
</gene>
<name>A0A0P0RG41_9BURK</name>
<reference evidence="1 2" key="1">
    <citation type="journal article" date="2014" name="Genome Announc.">
        <title>Draft Genome Sequence of the Haloacid-Degrading Burkholderia caribensis Strain MBA4.</title>
        <authorList>
            <person name="Pan Y."/>
            <person name="Kong K.F."/>
            <person name="Tsang J.S."/>
        </authorList>
    </citation>
    <scope>NUCLEOTIDE SEQUENCE [LARGE SCALE GENOMIC DNA]</scope>
    <source>
        <strain evidence="1 2">MBA4</strain>
    </source>
</reference>
<accession>A0A0P0RG41</accession>
<evidence type="ECO:0000313" key="2">
    <source>
        <dbReference type="Proteomes" id="UP000019146"/>
    </source>
</evidence>
<dbReference type="AlphaFoldDB" id="A0A0P0RG41"/>
<organism evidence="1 2">
    <name type="scientific">Paraburkholderia caribensis MBA4</name>
    <dbReference type="NCBI Taxonomy" id="1323664"/>
    <lineage>
        <taxon>Bacteria</taxon>
        <taxon>Pseudomonadati</taxon>
        <taxon>Pseudomonadota</taxon>
        <taxon>Betaproteobacteria</taxon>
        <taxon>Burkholderiales</taxon>
        <taxon>Burkholderiaceae</taxon>
        <taxon>Paraburkholderia</taxon>
    </lineage>
</organism>
<dbReference type="EMBL" id="CP012747">
    <property type="protein sequence ID" value="ALL67471.1"/>
    <property type="molecule type" value="Genomic_DNA"/>
</dbReference>
<evidence type="ECO:0000313" key="1">
    <source>
        <dbReference type="EMBL" id="ALL67471.1"/>
    </source>
</evidence>